<reference evidence="3" key="1">
    <citation type="journal article" date="2019" name="Int. J. Syst. Evol. Microbiol.">
        <title>The Global Catalogue of Microorganisms (GCM) 10K type strain sequencing project: providing services to taxonomists for standard genome sequencing and annotation.</title>
        <authorList>
            <consortium name="The Broad Institute Genomics Platform"/>
            <consortium name="The Broad Institute Genome Sequencing Center for Infectious Disease"/>
            <person name="Wu L."/>
            <person name="Ma J."/>
        </authorList>
    </citation>
    <scope>NUCLEOTIDE SEQUENCE [LARGE SCALE GENOMIC DNA]</scope>
    <source>
        <strain evidence="3">JCM 17225</strain>
    </source>
</reference>
<protein>
    <recommendedName>
        <fullName evidence="4">Glycosyltransferase RgtA/B/C/D-like domain-containing protein</fullName>
    </recommendedName>
</protein>
<keyword evidence="1" id="KW-1133">Transmembrane helix</keyword>
<comment type="caution">
    <text evidence="2">The sequence shown here is derived from an EMBL/GenBank/DDBJ whole genome shotgun (WGS) entry which is preliminary data.</text>
</comment>
<keyword evidence="1" id="KW-0812">Transmembrane</keyword>
<keyword evidence="1" id="KW-0472">Membrane</keyword>
<organism evidence="2 3">
    <name type="scientific">Hymenobacter glaciei</name>
    <dbReference type="NCBI Taxonomy" id="877209"/>
    <lineage>
        <taxon>Bacteria</taxon>
        <taxon>Pseudomonadati</taxon>
        <taxon>Bacteroidota</taxon>
        <taxon>Cytophagia</taxon>
        <taxon>Cytophagales</taxon>
        <taxon>Hymenobacteraceae</taxon>
        <taxon>Hymenobacter</taxon>
    </lineage>
</organism>
<sequence>MVYALYLFSTEYHNLYYDAEDYWQLGHRFVRAGRFELLGYDDAMRGYAYPLVNFLCLAARKALGWPAVTVVKLVNAAFAGLLFGIVGPRLWRATTGAPQPPSLVRRLAWAALSFVFWRDYFNFSLSDFPAVLALGAGLWLVQRPRLGAALLAGMALALALNIRPIYLAAALPVVALLWFGRAEGPSWAARLAALVLGGALVLAPQWLINQRHFGARTPLVLSQSKTLGIHNLYLQKLKWGLLHEKYESSVGRELPTGQLLFIDSAGATLLKAEGITEIEAPGQYLGLVVRHPITLCGIYARHLFAGLDISHPTPYLKRWDPSRPQQLLNYTLWFWAVLVAWGRRPTAREMLVLTALLLPCLAVIPMSMEVRFLLPLHLLLLALVAFGQWPAWPTTGSRKLGLLLVFGLYLVGCFWLSNSIKQDVEPRFRPYLLAGSR</sequence>
<accession>A0ABP7TBG6</accession>
<evidence type="ECO:0000256" key="1">
    <source>
        <dbReference type="SAM" id="Phobius"/>
    </source>
</evidence>
<feature type="transmembrane region" description="Helical" evidence="1">
    <location>
        <begin position="401"/>
        <end position="420"/>
    </location>
</feature>
<evidence type="ECO:0000313" key="3">
    <source>
        <dbReference type="Proteomes" id="UP001501469"/>
    </source>
</evidence>
<feature type="transmembrane region" description="Helical" evidence="1">
    <location>
        <begin position="70"/>
        <end position="91"/>
    </location>
</feature>
<name>A0ABP7TBG6_9BACT</name>
<proteinExistence type="predicted"/>
<dbReference type="EMBL" id="BAABDK010000001">
    <property type="protein sequence ID" value="GAA4023875.1"/>
    <property type="molecule type" value="Genomic_DNA"/>
</dbReference>
<feature type="transmembrane region" description="Helical" evidence="1">
    <location>
        <begin position="148"/>
        <end position="181"/>
    </location>
</feature>
<gene>
    <name evidence="2" type="ORF">GCM10022409_04710</name>
</gene>
<feature type="transmembrane region" description="Helical" evidence="1">
    <location>
        <begin position="187"/>
        <end position="208"/>
    </location>
</feature>
<keyword evidence="3" id="KW-1185">Reference proteome</keyword>
<feature type="transmembrane region" description="Helical" evidence="1">
    <location>
        <begin position="372"/>
        <end position="389"/>
    </location>
</feature>
<dbReference type="Proteomes" id="UP001501469">
    <property type="component" value="Unassembled WGS sequence"/>
</dbReference>
<feature type="transmembrane region" description="Helical" evidence="1">
    <location>
        <begin position="120"/>
        <end position="141"/>
    </location>
</feature>
<evidence type="ECO:0000313" key="2">
    <source>
        <dbReference type="EMBL" id="GAA4023875.1"/>
    </source>
</evidence>
<evidence type="ECO:0008006" key="4">
    <source>
        <dbReference type="Google" id="ProtNLM"/>
    </source>
</evidence>